<dbReference type="Gene3D" id="2.40.10.10">
    <property type="entry name" value="Trypsin-like serine proteases"/>
    <property type="match status" value="1"/>
</dbReference>
<keyword evidence="6" id="KW-0378">Hydrolase</keyword>
<protein>
    <submittedName>
        <fullName evidence="9">Venom S1 protease 6</fullName>
    </submittedName>
</protein>
<keyword evidence="2" id="KW-0964">Secreted</keyword>
<evidence type="ECO:0000256" key="4">
    <source>
        <dbReference type="ARBA" id="ARBA00023157"/>
    </source>
</evidence>
<evidence type="ECO:0000256" key="5">
    <source>
        <dbReference type="ARBA" id="ARBA00023180"/>
    </source>
</evidence>
<dbReference type="PROSITE" id="PS50240">
    <property type="entry name" value="TRYPSIN_DOM"/>
    <property type="match status" value="1"/>
</dbReference>
<dbReference type="AlphaFoldDB" id="A0AB38ZEG2"/>
<dbReference type="FunFam" id="2.40.10.10:FF:000054">
    <property type="entry name" value="Complement C1r subcomponent"/>
    <property type="match status" value="1"/>
</dbReference>
<dbReference type="InterPro" id="IPR009003">
    <property type="entry name" value="Peptidase_S1_PA"/>
</dbReference>
<keyword evidence="5" id="KW-0325">Glycoprotein</keyword>
<name>A0AB38ZEG2_9HEMI</name>
<feature type="domain" description="Peptidase S1" evidence="8">
    <location>
        <begin position="160"/>
        <end position="393"/>
    </location>
</feature>
<evidence type="ECO:0000256" key="6">
    <source>
        <dbReference type="RuleBase" id="RU363034"/>
    </source>
</evidence>
<dbReference type="InterPro" id="IPR001254">
    <property type="entry name" value="Trypsin_dom"/>
</dbReference>
<dbReference type="GO" id="GO:0006508">
    <property type="term" value="P:proteolysis"/>
    <property type="evidence" value="ECO:0007669"/>
    <property type="project" value="UniProtKB-KW"/>
</dbReference>
<evidence type="ECO:0000256" key="3">
    <source>
        <dbReference type="ARBA" id="ARBA00022729"/>
    </source>
</evidence>
<evidence type="ECO:0000256" key="7">
    <source>
        <dbReference type="SAM" id="SignalP"/>
    </source>
</evidence>
<dbReference type="FunFam" id="2.40.10.10:FF:000068">
    <property type="entry name" value="transmembrane protease serine 2"/>
    <property type="match status" value="1"/>
</dbReference>
<dbReference type="PRINTS" id="PR00722">
    <property type="entry name" value="CHYMOTRYPSIN"/>
</dbReference>
<dbReference type="CDD" id="cd00190">
    <property type="entry name" value="Tryp_SPc"/>
    <property type="match status" value="1"/>
</dbReference>
<keyword evidence="6 9" id="KW-0645">Protease</keyword>
<keyword evidence="4" id="KW-1015">Disulfide bond</keyword>
<dbReference type="InterPro" id="IPR043504">
    <property type="entry name" value="Peptidase_S1_PA_chymotrypsin"/>
</dbReference>
<dbReference type="Pfam" id="PF00089">
    <property type="entry name" value="Trypsin"/>
    <property type="match status" value="1"/>
</dbReference>
<dbReference type="GO" id="GO:0004252">
    <property type="term" value="F:serine-type endopeptidase activity"/>
    <property type="evidence" value="ECO:0007669"/>
    <property type="project" value="InterPro"/>
</dbReference>
<comment type="subcellular location">
    <subcellularLocation>
        <location evidence="1">Secreted</location>
    </subcellularLocation>
</comment>
<dbReference type="InterPro" id="IPR018114">
    <property type="entry name" value="TRYPSIN_HIS"/>
</dbReference>
<accession>A0AB38ZEG2</accession>
<dbReference type="InterPro" id="IPR033116">
    <property type="entry name" value="TRYPSIN_SER"/>
</dbReference>
<dbReference type="SUPFAM" id="SSF50494">
    <property type="entry name" value="Trypsin-like serine proteases"/>
    <property type="match status" value="1"/>
</dbReference>
<reference evidence="9" key="1">
    <citation type="submission" date="2024-03" db="EMBL/GenBank/DDBJ databases">
        <title>Venom adaptation and exaptation during the trophic switch to blood-feeding by kissing bugs (Reduviidae: Triatominae).</title>
        <authorList>
            <person name="Zdenek C.N."/>
            <person name="Cardoso F.C."/>
            <person name="Robinson S.D."/>
            <person name="Mercedes R.S."/>
            <person name="Raidjoe E.R."/>
            <person name="Hernandez-Vargas M.J."/>
            <person name="Jin J."/>
            <person name="Corzo G."/>
            <person name="Vetter I."/>
            <person name="King G.F."/>
            <person name="Fry B.G."/>
            <person name="Walker A."/>
        </authorList>
    </citation>
    <scope>NUCLEOTIDE SEQUENCE</scope>
</reference>
<dbReference type="InterPro" id="IPR001314">
    <property type="entry name" value="Peptidase_S1A"/>
</dbReference>
<evidence type="ECO:0000256" key="2">
    <source>
        <dbReference type="ARBA" id="ARBA00022525"/>
    </source>
</evidence>
<sequence>MIKHIALLALVVFANATKHFYDLKVTTGDEVKLRPEIEDGPAESKWKFEACEGCKIVLSCVILSRSCDDHLLTIHDGKSYHYICGPETRFILKNSIYNKMTVTIETKGLRSGSYCRIAVTKPYTNMKYEIIDSSEHGSGIGATKQPSCKCGWTNKSPRRIVGGKITEINEFPFMVLLKISRKKLRTCGASIISPDVVLTAAHCTFPFAGLKMYVGIGEHDVDRKDLAPFARDIEVDKVIDHPDYSDKTNTNDIALLILKESIKFNNAIGPVCLPNLQRDLQDVYATFPGWGNTRTNGSSSPQLRKVHVKIIDLDVCKTIFNIDTVKRNQLCTWAPNRDSCQGDSGGPLIWNDPETNRYIQIGAVSYGRDCASTDAAVSTDIYGFMKWITETSKKLDPQVELCTS</sequence>
<evidence type="ECO:0000259" key="8">
    <source>
        <dbReference type="PROSITE" id="PS50240"/>
    </source>
</evidence>
<organism evidence="9">
    <name type="scientific">Oncocephalus sp</name>
    <dbReference type="NCBI Taxonomy" id="2944721"/>
    <lineage>
        <taxon>Eukaryota</taxon>
        <taxon>Metazoa</taxon>
        <taxon>Ecdysozoa</taxon>
        <taxon>Arthropoda</taxon>
        <taxon>Hexapoda</taxon>
        <taxon>Insecta</taxon>
        <taxon>Pterygota</taxon>
        <taxon>Neoptera</taxon>
        <taxon>Paraneoptera</taxon>
        <taxon>Hemiptera</taxon>
        <taxon>Heteroptera</taxon>
        <taxon>Panheteroptera</taxon>
        <taxon>Cimicomorpha</taxon>
        <taxon>Reduviidae</taxon>
        <taxon>Stenopodainae</taxon>
        <taxon>Oncocephalus</taxon>
    </lineage>
</organism>
<dbReference type="PANTHER" id="PTHR24252">
    <property type="entry name" value="ACROSIN-RELATED"/>
    <property type="match status" value="1"/>
</dbReference>
<dbReference type="PROSITE" id="PS00134">
    <property type="entry name" value="TRYPSIN_HIS"/>
    <property type="match status" value="1"/>
</dbReference>
<evidence type="ECO:0000256" key="1">
    <source>
        <dbReference type="ARBA" id="ARBA00004613"/>
    </source>
</evidence>
<dbReference type="PROSITE" id="PS00135">
    <property type="entry name" value="TRYPSIN_SER"/>
    <property type="match status" value="1"/>
</dbReference>
<proteinExistence type="evidence at transcript level"/>
<evidence type="ECO:0000313" key="9">
    <source>
        <dbReference type="EMBL" id="WXI02675.1"/>
    </source>
</evidence>
<dbReference type="GO" id="GO:0005576">
    <property type="term" value="C:extracellular region"/>
    <property type="evidence" value="ECO:0007669"/>
    <property type="project" value="UniProtKB-SubCell"/>
</dbReference>
<feature type="chain" id="PRO_5044312200" evidence="7">
    <location>
        <begin position="17"/>
        <end position="404"/>
    </location>
</feature>
<feature type="signal peptide" evidence="7">
    <location>
        <begin position="1"/>
        <end position="16"/>
    </location>
</feature>
<keyword evidence="3 7" id="KW-0732">Signal</keyword>
<dbReference type="EMBL" id="PP517425">
    <property type="protein sequence ID" value="WXI02675.1"/>
    <property type="molecule type" value="mRNA"/>
</dbReference>
<dbReference type="SMART" id="SM00020">
    <property type="entry name" value="Tryp_SPc"/>
    <property type="match status" value="1"/>
</dbReference>
<keyword evidence="6" id="KW-0720">Serine protease</keyword>
<dbReference type="PANTHER" id="PTHR24252:SF7">
    <property type="entry name" value="HYALIN"/>
    <property type="match status" value="1"/>
</dbReference>